<organism evidence="2 3">
    <name type="scientific">Mycena albidolilacea</name>
    <dbReference type="NCBI Taxonomy" id="1033008"/>
    <lineage>
        <taxon>Eukaryota</taxon>
        <taxon>Fungi</taxon>
        <taxon>Dikarya</taxon>
        <taxon>Basidiomycota</taxon>
        <taxon>Agaricomycotina</taxon>
        <taxon>Agaricomycetes</taxon>
        <taxon>Agaricomycetidae</taxon>
        <taxon>Agaricales</taxon>
        <taxon>Marasmiineae</taxon>
        <taxon>Mycenaceae</taxon>
        <taxon>Mycena</taxon>
    </lineage>
</organism>
<dbReference type="Gene3D" id="1.20.1280.50">
    <property type="match status" value="1"/>
</dbReference>
<gene>
    <name evidence="2" type="ORF">DFH08DRAFT_1029802</name>
</gene>
<dbReference type="EMBL" id="JARIHO010000048">
    <property type="protein sequence ID" value="KAJ7322839.1"/>
    <property type="molecule type" value="Genomic_DNA"/>
</dbReference>
<evidence type="ECO:0000313" key="3">
    <source>
        <dbReference type="Proteomes" id="UP001218218"/>
    </source>
</evidence>
<feature type="domain" description="F-box" evidence="1">
    <location>
        <begin position="50"/>
        <end position="106"/>
    </location>
</feature>
<dbReference type="Proteomes" id="UP001218218">
    <property type="component" value="Unassembled WGS sequence"/>
</dbReference>
<keyword evidence="3" id="KW-1185">Reference proteome</keyword>
<proteinExistence type="predicted"/>
<name>A0AAD7EG79_9AGAR</name>
<dbReference type="AlphaFoldDB" id="A0AAD7EG79"/>
<dbReference type="InterPro" id="IPR001810">
    <property type="entry name" value="F-box_dom"/>
</dbReference>
<accession>A0AAD7EG79</accession>
<protein>
    <recommendedName>
        <fullName evidence="1">F-box domain-containing protein</fullName>
    </recommendedName>
</protein>
<dbReference type="Pfam" id="PF12937">
    <property type="entry name" value="F-box-like"/>
    <property type="match status" value="1"/>
</dbReference>
<comment type="caution">
    <text evidence="2">The sequence shown here is derived from an EMBL/GenBank/DDBJ whole genome shotgun (WGS) entry which is preliminary data.</text>
</comment>
<evidence type="ECO:0000259" key="1">
    <source>
        <dbReference type="Pfam" id="PF12937"/>
    </source>
</evidence>
<sequence>MSTTSSRAADRTYIAAIDSQIFSLKASIQVLEGKKLRAQERLNSYAYPVLTLPNEIVSEIFVQFLPVYPSPPPISGPLSPTSLSHICRRWRQVALSTPTLWRAISLPDFYSTGNGVLHSILEVWLGRSGCLPLSIDMEEIWNTVDESCLELIALHRSRWEYVTLAVDDEFELLAIQGPMPLLRQFEIRVEAPRPGPLAIRFCEVPRLRSVTLWDITRPTDLFPWSQLTSLTSIHSPIENTAILQLAVNLVHCHLMLRPGEIPLSDVRLRSLESLVLAQMWDWDDTVTHYLKTMITPSLRTLEVPEAFLQPSPIDTLRLFISKSGCRLQGLCITGQVRSEAVYRDAFSSSIPELSFDRALIDYDAYSSANLARKKYIVL</sequence>
<reference evidence="2" key="1">
    <citation type="submission" date="2023-03" db="EMBL/GenBank/DDBJ databases">
        <title>Massive genome expansion in bonnet fungi (Mycena s.s.) driven by repeated elements and novel gene families across ecological guilds.</title>
        <authorList>
            <consortium name="Lawrence Berkeley National Laboratory"/>
            <person name="Harder C.B."/>
            <person name="Miyauchi S."/>
            <person name="Viragh M."/>
            <person name="Kuo A."/>
            <person name="Thoen E."/>
            <person name="Andreopoulos B."/>
            <person name="Lu D."/>
            <person name="Skrede I."/>
            <person name="Drula E."/>
            <person name="Henrissat B."/>
            <person name="Morin E."/>
            <person name="Kohler A."/>
            <person name="Barry K."/>
            <person name="LaButti K."/>
            <person name="Morin E."/>
            <person name="Salamov A."/>
            <person name="Lipzen A."/>
            <person name="Mereny Z."/>
            <person name="Hegedus B."/>
            <person name="Baldrian P."/>
            <person name="Stursova M."/>
            <person name="Weitz H."/>
            <person name="Taylor A."/>
            <person name="Grigoriev I.V."/>
            <person name="Nagy L.G."/>
            <person name="Martin F."/>
            <person name="Kauserud H."/>
        </authorList>
    </citation>
    <scope>NUCLEOTIDE SEQUENCE</scope>
    <source>
        <strain evidence="2">CBHHK002</strain>
    </source>
</reference>
<evidence type="ECO:0000313" key="2">
    <source>
        <dbReference type="EMBL" id="KAJ7322839.1"/>
    </source>
</evidence>